<organism evidence="1 2">
    <name type="scientific">Aeromonas sanarellii</name>
    <dbReference type="NCBI Taxonomy" id="633415"/>
    <lineage>
        <taxon>Bacteria</taxon>
        <taxon>Pseudomonadati</taxon>
        <taxon>Pseudomonadota</taxon>
        <taxon>Gammaproteobacteria</taxon>
        <taxon>Aeromonadales</taxon>
        <taxon>Aeromonadaceae</taxon>
        <taxon>Aeromonas</taxon>
    </lineage>
</organism>
<sequence>MANADNVNVVLGGLNFGSISDLLLLEANHLWAKLKAGTPTYGADTLREEVERRLRTLPYDPVLKARVDAMLATKRGWGRNEFINGLYRLIGERYEIDVPYIEAKPRRT</sequence>
<accession>A0ABS4B7X7</accession>
<reference evidence="1 2" key="1">
    <citation type="submission" date="2021-03" db="EMBL/GenBank/DDBJ databases">
        <title>Plant growth promoting bacteria isolated from wild legumes nodules and trapping Phaseolus vulgaris L. nodules in the center and southern Mexico.</title>
        <authorList>
            <person name="Estrada P."/>
        </authorList>
    </citation>
    <scope>NUCLEOTIDE SEQUENCE [LARGE SCALE GENOMIC DNA]</scope>
    <source>
        <strain evidence="1 2">MaGu-431</strain>
    </source>
</reference>
<protein>
    <submittedName>
        <fullName evidence="1">Uncharacterized protein</fullName>
    </submittedName>
</protein>
<comment type="caution">
    <text evidence="1">The sequence shown here is derived from an EMBL/GenBank/DDBJ whole genome shotgun (WGS) entry which is preliminary data.</text>
</comment>
<proteinExistence type="predicted"/>
<dbReference type="Proteomes" id="UP000666661">
    <property type="component" value="Unassembled WGS sequence"/>
</dbReference>
<name>A0ABS4B7X7_9GAMM</name>
<evidence type="ECO:0000313" key="2">
    <source>
        <dbReference type="Proteomes" id="UP000666661"/>
    </source>
</evidence>
<dbReference type="RefSeq" id="WP_209794156.1">
    <property type="nucleotide sequence ID" value="NZ_JAGIQF010000006.1"/>
</dbReference>
<evidence type="ECO:0000313" key="1">
    <source>
        <dbReference type="EMBL" id="MBP0603413.1"/>
    </source>
</evidence>
<dbReference type="EMBL" id="JAGIQF010000006">
    <property type="protein sequence ID" value="MBP0603413.1"/>
    <property type="molecule type" value="Genomic_DNA"/>
</dbReference>
<keyword evidence="2" id="KW-1185">Reference proteome</keyword>
<gene>
    <name evidence="1" type="ORF">J8I01_12935</name>
</gene>